<dbReference type="InParanoid" id="A0A136IQ46"/>
<name>A0A136IQ46_9PEZI</name>
<feature type="region of interest" description="Disordered" evidence="1">
    <location>
        <begin position="35"/>
        <end position="58"/>
    </location>
</feature>
<accession>A0A136IQ46</accession>
<feature type="compositionally biased region" description="Polar residues" evidence="1">
    <location>
        <begin position="95"/>
        <end position="105"/>
    </location>
</feature>
<reference evidence="3" key="1">
    <citation type="submission" date="2016-02" db="EMBL/GenBank/DDBJ databases">
        <title>Draft genome sequence of Microdochium bolleyi, a fungal endophyte of beachgrass.</title>
        <authorList>
            <consortium name="DOE Joint Genome Institute"/>
            <person name="David A.S."/>
            <person name="May G."/>
            <person name="Haridas S."/>
            <person name="Lim J."/>
            <person name="Wang M."/>
            <person name="Labutti K."/>
            <person name="Lipzen A."/>
            <person name="Barry K."/>
            <person name="Grigoriev I.V."/>
        </authorList>
    </citation>
    <scope>NUCLEOTIDE SEQUENCE [LARGE SCALE GENOMIC DNA]</scope>
    <source>
        <strain evidence="3">J235TASD1</strain>
    </source>
</reference>
<sequence>MAADRLGRRFLEKLGHPPGLLFLAALKELTAEVPRPPQSIRMAPSQKIPNGDSGEIDNNINKAAEVLPAQRTTSNNDNTLPDAASTDITAHHTSRTQAASTSPSSVDPAPEQLTIMMEAAVRRCRGVLASCCSKEERDLRMTEFIKNPSPAMVESRIGELALGALTTEQRYVAVQHAMRGGEAGVHIPKL</sequence>
<gene>
    <name evidence="2" type="ORF">Micbo1qcDRAFT_208445</name>
</gene>
<organism evidence="2 3">
    <name type="scientific">Microdochium bolleyi</name>
    <dbReference type="NCBI Taxonomy" id="196109"/>
    <lineage>
        <taxon>Eukaryota</taxon>
        <taxon>Fungi</taxon>
        <taxon>Dikarya</taxon>
        <taxon>Ascomycota</taxon>
        <taxon>Pezizomycotina</taxon>
        <taxon>Sordariomycetes</taxon>
        <taxon>Xylariomycetidae</taxon>
        <taxon>Xylariales</taxon>
        <taxon>Microdochiaceae</taxon>
        <taxon>Microdochium</taxon>
    </lineage>
</organism>
<proteinExistence type="predicted"/>
<dbReference type="AlphaFoldDB" id="A0A136IQ46"/>
<evidence type="ECO:0000256" key="1">
    <source>
        <dbReference type="SAM" id="MobiDB-lite"/>
    </source>
</evidence>
<dbReference type="EMBL" id="KQ964264">
    <property type="protein sequence ID" value="KXJ87046.1"/>
    <property type="molecule type" value="Genomic_DNA"/>
</dbReference>
<dbReference type="Proteomes" id="UP000070501">
    <property type="component" value="Unassembled WGS sequence"/>
</dbReference>
<evidence type="ECO:0000313" key="3">
    <source>
        <dbReference type="Proteomes" id="UP000070501"/>
    </source>
</evidence>
<protein>
    <submittedName>
        <fullName evidence="2">Uncharacterized protein</fullName>
    </submittedName>
</protein>
<evidence type="ECO:0000313" key="2">
    <source>
        <dbReference type="EMBL" id="KXJ87046.1"/>
    </source>
</evidence>
<keyword evidence="3" id="KW-1185">Reference proteome</keyword>
<feature type="region of interest" description="Disordered" evidence="1">
    <location>
        <begin position="89"/>
        <end position="109"/>
    </location>
</feature>